<dbReference type="GO" id="GO:0005794">
    <property type="term" value="C:Golgi apparatus"/>
    <property type="evidence" value="ECO:0007669"/>
    <property type="project" value="UniProtKB-SubCell"/>
</dbReference>
<dbReference type="GeneID" id="27722299"/>
<keyword evidence="24" id="KW-1185">Reference proteome</keyword>
<keyword evidence="9 20" id="KW-1133">Transmembrane helix</keyword>
<dbReference type="GO" id="GO:0006896">
    <property type="term" value="P:Golgi to vacuole transport"/>
    <property type="evidence" value="ECO:0007669"/>
    <property type="project" value="TreeGrafter"/>
</dbReference>
<evidence type="ECO:0000256" key="8">
    <source>
        <dbReference type="ARBA" id="ARBA00022927"/>
    </source>
</evidence>
<evidence type="ECO:0000256" key="6">
    <source>
        <dbReference type="ARBA" id="ARBA00022729"/>
    </source>
</evidence>
<keyword evidence="7" id="KW-0677">Repeat</keyword>
<dbReference type="Pfam" id="PF15902">
    <property type="entry name" value="Sortilin-Vps10"/>
    <property type="match status" value="2"/>
</dbReference>
<dbReference type="EMBL" id="JOWA01000088">
    <property type="protein sequence ID" value="KEZ44276.1"/>
    <property type="molecule type" value="Genomic_DNA"/>
</dbReference>
<keyword evidence="6 21" id="KW-0732">Signal</keyword>
<evidence type="ECO:0000256" key="4">
    <source>
        <dbReference type="ARBA" id="ARBA00022448"/>
    </source>
</evidence>
<keyword evidence="4" id="KW-0813">Transport</keyword>
<keyword evidence="5 20" id="KW-0812">Transmembrane</keyword>
<dbReference type="Gene3D" id="3.30.60.270">
    <property type="match status" value="2"/>
</dbReference>
<evidence type="ECO:0000256" key="19">
    <source>
        <dbReference type="ARBA" id="ARBA00032910"/>
    </source>
</evidence>
<comment type="subcellular location">
    <subcellularLocation>
        <location evidence="1">Golgi apparatus</location>
        <location evidence="1">trans-Golgi network membrane</location>
        <topology evidence="1">Multi-pass membrane protein</topology>
    </subcellularLocation>
    <subcellularLocation>
        <location evidence="2">Prevacuolar compartment membrane</location>
        <topology evidence="2">Multi-pass membrane protein</topology>
    </subcellularLocation>
</comment>
<dbReference type="SMART" id="SM00602">
    <property type="entry name" value="VPS10"/>
    <property type="match status" value="2"/>
</dbReference>
<dbReference type="OMA" id="ATMSEFI"/>
<evidence type="ECO:0000259" key="22">
    <source>
        <dbReference type="SMART" id="SM00602"/>
    </source>
</evidence>
<dbReference type="GO" id="GO:0016020">
    <property type="term" value="C:membrane"/>
    <property type="evidence" value="ECO:0007669"/>
    <property type="project" value="InterPro"/>
</dbReference>
<dbReference type="InterPro" id="IPR006581">
    <property type="entry name" value="VPS10"/>
</dbReference>
<keyword evidence="11 20" id="KW-0472">Membrane</keyword>
<evidence type="ECO:0000256" key="16">
    <source>
        <dbReference type="ARBA" id="ARBA00031354"/>
    </source>
</evidence>
<evidence type="ECO:0000256" key="14">
    <source>
        <dbReference type="ARBA" id="ARBA00025569"/>
    </source>
</evidence>
<dbReference type="FunFam" id="3.30.60.270:FF:000005">
    <property type="entry name" value="Sortilin"/>
    <property type="match status" value="2"/>
</dbReference>
<dbReference type="InterPro" id="IPR031777">
    <property type="entry name" value="Sortilin_C"/>
</dbReference>
<dbReference type="Pfam" id="PF15901">
    <property type="entry name" value="Sortilin_C"/>
    <property type="match status" value="2"/>
</dbReference>
<evidence type="ECO:0000256" key="7">
    <source>
        <dbReference type="ARBA" id="ARBA00022737"/>
    </source>
</evidence>
<evidence type="ECO:0000256" key="12">
    <source>
        <dbReference type="ARBA" id="ARBA00023170"/>
    </source>
</evidence>
<dbReference type="VEuPathDB" id="FungiDB:SAPIO_CDS3227"/>
<reference evidence="23 24" key="1">
    <citation type="journal article" date="2014" name="Genome Announc.">
        <title>Draft genome sequence of the pathogenic fungus Scedosporium apiospermum.</title>
        <authorList>
            <person name="Vandeputte P."/>
            <person name="Ghamrawi S."/>
            <person name="Rechenmann M."/>
            <person name="Iltis A."/>
            <person name="Giraud S."/>
            <person name="Fleury M."/>
            <person name="Thornton C."/>
            <person name="Delhaes L."/>
            <person name="Meyer W."/>
            <person name="Papon N."/>
            <person name="Bouchara J.P."/>
        </authorList>
    </citation>
    <scope>NUCLEOTIDE SEQUENCE [LARGE SCALE GENOMIC DNA]</scope>
    <source>
        <strain evidence="23 24">IHEM 14462</strain>
    </source>
</reference>
<evidence type="ECO:0000313" key="24">
    <source>
        <dbReference type="Proteomes" id="UP000028545"/>
    </source>
</evidence>
<evidence type="ECO:0000256" key="20">
    <source>
        <dbReference type="SAM" id="Phobius"/>
    </source>
</evidence>
<dbReference type="Gene3D" id="2.130.10.10">
    <property type="entry name" value="YVTN repeat-like/Quinoprotein amine dehydrogenase"/>
    <property type="match status" value="2"/>
</dbReference>
<dbReference type="Proteomes" id="UP000028545">
    <property type="component" value="Unassembled WGS sequence"/>
</dbReference>
<feature type="domain" description="VPS10" evidence="22">
    <location>
        <begin position="53"/>
        <end position="689"/>
    </location>
</feature>
<feature type="transmembrane region" description="Helical" evidence="20">
    <location>
        <begin position="1437"/>
        <end position="1460"/>
    </location>
</feature>
<feature type="signal peptide" evidence="21">
    <location>
        <begin position="1"/>
        <end position="26"/>
    </location>
</feature>
<keyword evidence="13" id="KW-0325">Glycoprotein</keyword>
<evidence type="ECO:0000256" key="5">
    <source>
        <dbReference type="ARBA" id="ARBA00022692"/>
    </source>
</evidence>
<feature type="transmembrane region" description="Helical" evidence="20">
    <location>
        <begin position="1389"/>
        <end position="1410"/>
    </location>
</feature>
<dbReference type="CDD" id="cd15482">
    <property type="entry name" value="Sialidase_non-viral"/>
    <property type="match status" value="3"/>
</dbReference>
<evidence type="ECO:0000256" key="1">
    <source>
        <dbReference type="ARBA" id="ARBA00004166"/>
    </source>
</evidence>
<dbReference type="GO" id="GO:0005829">
    <property type="term" value="C:cytosol"/>
    <property type="evidence" value="ECO:0007669"/>
    <property type="project" value="GOC"/>
</dbReference>
<evidence type="ECO:0000256" key="3">
    <source>
        <dbReference type="ARBA" id="ARBA00015369"/>
    </source>
</evidence>
<evidence type="ECO:0000313" key="23">
    <source>
        <dbReference type="EMBL" id="KEZ44276.1"/>
    </source>
</evidence>
<evidence type="ECO:0000256" key="11">
    <source>
        <dbReference type="ARBA" id="ARBA00023136"/>
    </source>
</evidence>
<evidence type="ECO:0000256" key="21">
    <source>
        <dbReference type="SAM" id="SignalP"/>
    </source>
</evidence>
<comment type="caution">
    <text evidence="23">The sequence shown here is derived from an EMBL/GenBank/DDBJ whole genome shotgun (WGS) entry which is preliminary data.</text>
</comment>
<evidence type="ECO:0000256" key="18">
    <source>
        <dbReference type="ARBA" id="ARBA00032705"/>
    </source>
</evidence>
<gene>
    <name evidence="23" type="ORF">SAPIO_CDS3227</name>
</gene>
<dbReference type="Gene3D" id="2.10.70.80">
    <property type="match status" value="2"/>
</dbReference>
<keyword evidence="8" id="KW-0653">Protein transport</keyword>
<evidence type="ECO:0000256" key="13">
    <source>
        <dbReference type="ARBA" id="ARBA00023180"/>
    </source>
</evidence>
<dbReference type="GO" id="GO:0006895">
    <property type="term" value="P:Golgi to endosome transport"/>
    <property type="evidence" value="ECO:0007669"/>
    <property type="project" value="TreeGrafter"/>
</dbReference>
<dbReference type="SUPFAM" id="SSF110296">
    <property type="entry name" value="Oligoxyloglucan reducing end-specific cellobiohydrolase"/>
    <property type="match status" value="2"/>
</dbReference>
<keyword evidence="10" id="KW-0333">Golgi apparatus</keyword>
<evidence type="ECO:0000256" key="9">
    <source>
        <dbReference type="ARBA" id="ARBA00022989"/>
    </source>
</evidence>
<feature type="domain" description="VPS10" evidence="22">
    <location>
        <begin position="742"/>
        <end position="1378"/>
    </location>
</feature>
<dbReference type="GO" id="GO:0006623">
    <property type="term" value="P:protein targeting to vacuole"/>
    <property type="evidence" value="ECO:0007669"/>
    <property type="project" value="TreeGrafter"/>
</dbReference>
<dbReference type="InterPro" id="IPR031778">
    <property type="entry name" value="Sortilin_N"/>
</dbReference>
<evidence type="ECO:0000256" key="17">
    <source>
        <dbReference type="ARBA" id="ARBA00031902"/>
    </source>
</evidence>
<feature type="transmembrane region" description="Helical" evidence="20">
    <location>
        <begin position="1113"/>
        <end position="1132"/>
    </location>
</feature>
<sequence length="1522" mass="170226">MRFRGKAAASWRSILLSSLLWTAAIAKSDTPKMSVTSFENPPRGLRYFRGSDDILFHDPVERVVYRSDDAGTTWHKVEGVPAGAAAALVMHTYDPTRAYILGREDKHYRTSDNGKTWTKFASGADSSLSEAGYMSDDVLGFHAGDPDRILFNGVRCKLFICSYVTTYTTDGFQSAPKDLRHHATGCWWAKSTPEFTTGEDELDANRVLCIVEDGFTRRKEDQRLVISDTFFREANGQPEENEPTIGTTKGILGAVNLAGVKKFILVATTSARTDEMALYVSTDTKKWHKAMFPESHGHTINQGSYTVLESTNYSVQIDVMSSRPSQPMGVLFTSNSDGTYFTENVEYTNRNDMGLVDFEKISGIQGVFLVNTVSNGEKLEKHGDAEREVVTEITFDDGRTFDKVMAGDKRIHLHSVTHMINMGRVYSSPAPGLVMGNGNTGSHLESLEKADLYVSDNGGVTWKKALEGPHKYDFGDQGSILVAVKHSLEEPVSEFSYSLNHGDKWEQVSFPDGMKLIPSWFTTSQDSSTLKFILLGKEAGREGKFQIVSIDFEGLRERTCGEDDLEDWHARADSDGKPTCIMGHKQTFRRRKKDADCFIRKEFKEAIAKTEPCECADLDFECDFNFVRDDDKKCVPDGPLIDSSGACKDKKPEDTFKGSSGWRKIPGNTCERGKGDQKDDLVERKCSDVVGGPSSGENDGKIVGDHFTFKTKFKDFQKFYLERGDSSSRGDESLIVRPVLYEGSHMSYDNKLWRTSNHGKKWERILEDEDIDGIYPHPTFNDVLFFTTASEKVIYTVDRGIHFHSFKARRKPATDVYPFSFHPDKKDWIIMLSKNCDDSSESCYREAHLSVDRGDNWKTILRHVVKCEFTGGDAYKTRHQKQIVCVARGQDDEDAKETKLFVSDDFFDEDITNPKLIGVGAEGEASARNFATMAEFIIVAAAHEGMEGLVAFASVDGKTYAQAKFPANLKADHSVEYTVLDSSTHAVNMFVPTEMREGRRYGNILKSNSNGTTYVLSASGVNCDDYYYVDYEKIPGLEGVSIVNTVANRDKPDEPKKLQTKVTHNDGSEWYYLAPPAKDVDGKSFSCHSANGDPSCALHLHGFTERMDKKKSYSVATAVGLMFGVGNVGSHLGSIKDADTFMTTDGGITWKQVQKGVWTWQYGDQGSITVLAKLWRADQQVNTNHVMYSTDEGETWKKHEFSEEEVAIHDITSPRSGSSRNFILWSSKGDGPVSAINLDFSGLSSRPCEESDYYAWTPRDPSGGDGCLFGHKSKYLRKVKGKECYNDGRVRHELMVENCQCTRRDFECAYNYQLDNNGQCSLVEGLSPLNAEEWCKQHPDEAEYYEPTGYRRIPLTTCKGGRELDKALNSWPCKGHEEEYERRHRVSGVAIFFAVTVPFVLAAAAGWWVWRNWKSQFGQIRLGESSAFDGEAPWVKYPVIAVSAIVALVAAMPLVATSLWRAATSTYQRVSGGGRRGSSRSWFYGGTRRFTTRDSFARGMGDYADVDDVEGELLGDESDEEI</sequence>
<proteinExistence type="predicted"/>
<comment type="function">
    <text evidence="14">Functions as a sorting receptor in the Golgi compartment required for the intracellular sorting and delivery of soluble vacuolar proteins, like carboxypeptidase Y (CPY) and proteinase A. Executes multiple rounds of sorting by cycling between the late Golgi and a prevacuolar endosome-like compartment.</text>
</comment>
<dbReference type="InterPro" id="IPR015943">
    <property type="entry name" value="WD40/YVTN_repeat-like_dom_sf"/>
</dbReference>
<dbReference type="KEGG" id="sapo:SAPIO_CDS3227"/>
<feature type="chain" id="PRO_5001775419" description="Vacuolar protein sorting/targeting protein 10" evidence="21">
    <location>
        <begin position="27"/>
        <end position="1522"/>
    </location>
</feature>
<dbReference type="HOGENOM" id="CLU_000700_0_0_1"/>
<evidence type="ECO:0000256" key="10">
    <source>
        <dbReference type="ARBA" id="ARBA00023034"/>
    </source>
</evidence>
<organism evidence="23 24">
    <name type="scientific">Pseudallescheria apiosperma</name>
    <name type="common">Scedosporium apiospermum</name>
    <dbReference type="NCBI Taxonomy" id="563466"/>
    <lineage>
        <taxon>Eukaryota</taxon>
        <taxon>Fungi</taxon>
        <taxon>Dikarya</taxon>
        <taxon>Ascomycota</taxon>
        <taxon>Pezizomycotina</taxon>
        <taxon>Sordariomycetes</taxon>
        <taxon>Hypocreomycetidae</taxon>
        <taxon>Microascales</taxon>
        <taxon>Microascaceae</taxon>
        <taxon>Scedosporium</taxon>
    </lineage>
</organism>
<dbReference type="RefSeq" id="XP_016644075.1">
    <property type="nucleotide sequence ID" value="XM_016786069.1"/>
</dbReference>
<dbReference type="FunFam" id="2.10.70.80:FF:000001">
    <property type="entry name" value="Sortilin-related VPS10 domain-containing receptor 1"/>
    <property type="match status" value="1"/>
</dbReference>
<protein>
    <recommendedName>
        <fullName evidence="3">Vacuolar protein sorting/targeting protein 10</fullName>
    </recommendedName>
    <alternativeName>
        <fullName evidence="16">Carboxypeptidase Y receptor</fullName>
    </alternativeName>
    <alternativeName>
        <fullName evidence="15 17">Sortilin VPS10</fullName>
    </alternativeName>
    <alternativeName>
        <fullName evidence="18 19">Vacuolar carboxypeptidase Sorting receptor VPS10</fullName>
    </alternativeName>
</protein>
<accession>A0A084GAB4</accession>
<dbReference type="PANTHER" id="PTHR12106">
    <property type="entry name" value="SORTILIN RELATED"/>
    <property type="match status" value="1"/>
</dbReference>
<evidence type="ECO:0000256" key="2">
    <source>
        <dbReference type="ARBA" id="ARBA00004488"/>
    </source>
</evidence>
<dbReference type="PANTHER" id="PTHR12106:SF27">
    <property type="entry name" value="SORTILIN-RELATED RECEPTOR"/>
    <property type="match status" value="1"/>
</dbReference>
<dbReference type="InterPro" id="IPR050310">
    <property type="entry name" value="VPS10-sortilin"/>
</dbReference>
<evidence type="ECO:0000256" key="15">
    <source>
        <dbReference type="ARBA" id="ARBA00031250"/>
    </source>
</evidence>
<keyword evidence="12" id="KW-0675">Receptor</keyword>
<name>A0A084GAB4_PSEDA</name>
<dbReference type="OrthoDB" id="443634at2759"/>